<feature type="compositionally biased region" description="Low complexity" evidence="1">
    <location>
        <begin position="220"/>
        <end position="239"/>
    </location>
</feature>
<dbReference type="RefSeq" id="WP_179168950.1">
    <property type="nucleotide sequence ID" value="NZ_CP058529.1"/>
</dbReference>
<feature type="compositionally biased region" description="Acidic residues" evidence="1">
    <location>
        <begin position="156"/>
        <end position="179"/>
    </location>
</feature>
<dbReference type="EMBL" id="CP058529">
    <property type="protein sequence ID" value="QLG27375.1"/>
    <property type="molecule type" value="Genomic_DNA"/>
</dbReference>
<proteinExistence type="predicted"/>
<feature type="compositionally biased region" description="Low complexity" evidence="1">
    <location>
        <begin position="141"/>
        <end position="153"/>
    </location>
</feature>
<dbReference type="GeneID" id="56028639"/>
<keyword evidence="4" id="KW-1185">Reference proteome</keyword>
<evidence type="ECO:0000313" key="3">
    <source>
        <dbReference type="EMBL" id="QLG27375.1"/>
    </source>
</evidence>
<feature type="domain" description="LTD" evidence="2">
    <location>
        <begin position="16"/>
        <end position="148"/>
    </location>
</feature>
<dbReference type="PROSITE" id="PS51841">
    <property type="entry name" value="LTD"/>
    <property type="match status" value="1"/>
</dbReference>
<name>A0A7D5KLA8_9EURY</name>
<dbReference type="InterPro" id="IPR001322">
    <property type="entry name" value="Lamin_tail_dom"/>
</dbReference>
<dbReference type="Proteomes" id="UP000509750">
    <property type="component" value="Chromosome"/>
</dbReference>
<dbReference type="AlphaFoldDB" id="A0A7D5KLA8"/>
<dbReference type="Pfam" id="PF00932">
    <property type="entry name" value="LTD"/>
    <property type="match status" value="1"/>
</dbReference>
<organism evidence="3 4">
    <name type="scientific">Halorarum halophilum</name>
    <dbReference type="NCBI Taxonomy" id="2743090"/>
    <lineage>
        <taxon>Archaea</taxon>
        <taxon>Methanobacteriati</taxon>
        <taxon>Methanobacteriota</taxon>
        <taxon>Stenosarchaea group</taxon>
        <taxon>Halobacteria</taxon>
        <taxon>Halobacteriales</taxon>
        <taxon>Haloferacaceae</taxon>
        <taxon>Halorarum</taxon>
    </lineage>
</organism>
<feature type="compositionally biased region" description="Low complexity" evidence="1">
    <location>
        <begin position="180"/>
        <end position="212"/>
    </location>
</feature>
<sequence length="245" mass="25332">MPKPHTKRTFLKGIATTLAVGASATTVLGQSNKSIECAEVAVEAEYVVFRNTGDSEVDVSGYEVAFEYGNDGTNQRRALPKDTTIEAGGELKVASGYKPVDDADVTFDYDGGVLNDDGNDVVALLDPDGNDVCTTNDQPVSTSTSTETSSSTGDSGGDDTEDSTATDEESTATEEETSTEEPTSTAEEPTSTEEPTATAEQTATEESSTPTADDGESDSTDTATSTPDSSAESGDSETTSSDDDC</sequence>
<evidence type="ECO:0000259" key="2">
    <source>
        <dbReference type="PROSITE" id="PS51841"/>
    </source>
</evidence>
<accession>A0A7D5KLA8</accession>
<reference evidence="3 4" key="1">
    <citation type="submission" date="2020-07" db="EMBL/GenBank/DDBJ databases">
        <title>Gai3-2, isolated from salt lake.</title>
        <authorList>
            <person name="Cui H."/>
            <person name="Shi X."/>
        </authorList>
    </citation>
    <scope>NUCLEOTIDE SEQUENCE [LARGE SCALE GENOMIC DNA]</scope>
    <source>
        <strain evidence="3 4">Gai3-2</strain>
    </source>
</reference>
<dbReference type="InterPro" id="IPR036415">
    <property type="entry name" value="Lamin_tail_dom_sf"/>
</dbReference>
<dbReference type="OrthoDB" id="346480at2157"/>
<dbReference type="SUPFAM" id="SSF74853">
    <property type="entry name" value="Lamin A/C globular tail domain"/>
    <property type="match status" value="1"/>
</dbReference>
<evidence type="ECO:0000313" key="4">
    <source>
        <dbReference type="Proteomes" id="UP000509750"/>
    </source>
</evidence>
<evidence type="ECO:0000256" key="1">
    <source>
        <dbReference type="SAM" id="MobiDB-lite"/>
    </source>
</evidence>
<gene>
    <name evidence="3" type="ORF">HUG10_07360</name>
</gene>
<dbReference type="Gene3D" id="2.60.40.1260">
    <property type="entry name" value="Lamin Tail domain"/>
    <property type="match status" value="1"/>
</dbReference>
<protein>
    <submittedName>
        <fullName evidence="3">Lamin tail domain-containing protein</fullName>
    </submittedName>
</protein>
<dbReference type="KEGG" id="halg:HUG10_07360"/>
<feature type="region of interest" description="Disordered" evidence="1">
    <location>
        <begin position="127"/>
        <end position="245"/>
    </location>
</feature>